<dbReference type="PROSITE" id="PS51272">
    <property type="entry name" value="SLH"/>
    <property type="match status" value="3"/>
</dbReference>
<dbReference type="Proteomes" id="UP000503129">
    <property type="component" value="Chromosome"/>
</dbReference>
<gene>
    <name evidence="2" type="ORF">DP114_13890</name>
</gene>
<dbReference type="InterPro" id="IPR051465">
    <property type="entry name" value="Cell_Envelope_Struct_Comp"/>
</dbReference>
<organism evidence="2 3">
    <name type="scientific">Brasilonema sennae CENA114</name>
    <dbReference type="NCBI Taxonomy" id="415709"/>
    <lineage>
        <taxon>Bacteria</taxon>
        <taxon>Bacillati</taxon>
        <taxon>Cyanobacteriota</taxon>
        <taxon>Cyanophyceae</taxon>
        <taxon>Nostocales</taxon>
        <taxon>Scytonemataceae</taxon>
        <taxon>Brasilonema</taxon>
        <taxon>Bromeliae group (in: Brasilonema)</taxon>
    </lineage>
</organism>
<proteinExistence type="predicted"/>
<feature type="domain" description="SLH" evidence="1">
    <location>
        <begin position="132"/>
        <end position="196"/>
    </location>
</feature>
<dbReference type="AlphaFoldDB" id="A0A856MI73"/>
<dbReference type="Pfam" id="PF00395">
    <property type="entry name" value="SLH"/>
    <property type="match status" value="3"/>
</dbReference>
<evidence type="ECO:0000259" key="1">
    <source>
        <dbReference type="PROSITE" id="PS51272"/>
    </source>
</evidence>
<dbReference type="KEGG" id="bsen:DP114_13890"/>
<dbReference type="PANTHER" id="PTHR43308">
    <property type="entry name" value="OUTER MEMBRANE PROTEIN ALPHA-RELATED"/>
    <property type="match status" value="1"/>
</dbReference>
<evidence type="ECO:0000313" key="3">
    <source>
        <dbReference type="Proteomes" id="UP000503129"/>
    </source>
</evidence>
<feature type="domain" description="SLH" evidence="1">
    <location>
        <begin position="3"/>
        <end position="66"/>
    </location>
</feature>
<reference evidence="2 3" key="1">
    <citation type="submission" date="2018-06" db="EMBL/GenBank/DDBJ databases">
        <title>Comparative genomics of Brasilonema spp. strains.</title>
        <authorList>
            <person name="Alvarenga D.O."/>
            <person name="Fiore M.F."/>
            <person name="Varani A.M."/>
        </authorList>
    </citation>
    <scope>NUCLEOTIDE SEQUENCE [LARGE SCALE GENOMIC DNA]</scope>
    <source>
        <strain evidence="2 3">CENA114</strain>
    </source>
</reference>
<evidence type="ECO:0000313" key="2">
    <source>
        <dbReference type="EMBL" id="QDL08837.1"/>
    </source>
</evidence>
<dbReference type="PANTHER" id="PTHR43308:SF5">
    <property type="entry name" value="S-LAYER PROTEIN _ PEPTIDOGLYCAN ENDO-BETA-N-ACETYLGLUCOSAMINIDASE"/>
    <property type="match status" value="1"/>
</dbReference>
<protein>
    <recommendedName>
        <fullName evidence="1">SLH domain-containing protein</fullName>
    </recommendedName>
</protein>
<accession>A0A856MI73</accession>
<dbReference type="RefSeq" id="WP_169267229.1">
    <property type="nucleotide sequence ID" value="NZ_CAWOXK010000001.1"/>
</dbReference>
<sequence length="215" mass="24005">MASTPKSFRDIQNQWARLFVESLANEGVITGFPNRTFRPDTSVTRAEFAVILTKTFTKLKKKRDYIRFIDVAAHHWAAKAIQTAYAIGFLNGFLNDRFFPDSRISRLEVLLTLVKGLDLALKVKPEKLATLQEIYHDTNLIPDSAITQVAIATSAGLVASYPNTKLLKPNIPATRADVAVSVYQALFFMGEVQKIPSDYLVVPPQPQTELEHASL</sequence>
<dbReference type="EMBL" id="CP030118">
    <property type="protein sequence ID" value="QDL08837.1"/>
    <property type="molecule type" value="Genomic_DNA"/>
</dbReference>
<feature type="domain" description="SLH" evidence="1">
    <location>
        <begin position="68"/>
        <end position="127"/>
    </location>
</feature>
<keyword evidence="3" id="KW-1185">Reference proteome</keyword>
<name>A0A856MI73_9CYAN</name>
<dbReference type="InterPro" id="IPR001119">
    <property type="entry name" value="SLH_dom"/>
</dbReference>